<dbReference type="EMBL" id="OP072506">
    <property type="protein sequence ID" value="UVX36105.1"/>
    <property type="molecule type" value="Genomic_DNA"/>
</dbReference>
<reference evidence="1 2" key="1">
    <citation type="submission" date="2022-07" db="EMBL/GenBank/DDBJ databases">
        <authorList>
            <person name="Nishijima S."/>
        </authorList>
    </citation>
    <scope>NUCLEOTIDE SEQUENCE [LARGE SCALE GENOMIC DNA]</scope>
    <source>
        <strain evidence="1">3055_109949</strain>
    </source>
</reference>
<evidence type="ECO:0000313" key="2">
    <source>
        <dbReference type="Proteomes" id="UP001160009"/>
    </source>
</evidence>
<protein>
    <submittedName>
        <fullName evidence="1">Uncharacterized protein</fullName>
    </submittedName>
</protein>
<dbReference type="Proteomes" id="UP001160009">
    <property type="component" value="Segment"/>
</dbReference>
<proteinExistence type="predicted"/>
<sequence length="89" mass="10082">METVKYLTTIINLITQQPKIGTILDEDGLDPEINYGRIGIKDYNAFIILYGLLNGIEEVETTPVHETENGLGHDFTITAPITLHFFCWK</sequence>
<keyword evidence="2" id="KW-1185">Reference proteome</keyword>
<organism evidence="1 2">
    <name type="scientific">Bacteriophage sp</name>
    <dbReference type="NCBI Taxonomy" id="38018"/>
    <lineage>
        <taxon>Viruses</taxon>
    </lineage>
</organism>
<name>A0ABY5TV69_9VIRU</name>
<evidence type="ECO:0000313" key="1">
    <source>
        <dbReference type="EMBL" id="UVX36105.1"/>
    </source>
</evidence>
<accession>A0ABY5TV69</accession>